<dbReference type="Proteomes" id="UP000308133">
    <property type="component" value="Unassembled WGS sequence"/>
</dbReference>
<proteinExistence type="predicted"/>
<dbReference type="Gene3D" id="2.60.120.10">
    <property type="entry name" value="Jelly Rolls"/>
    <property type="match status" value="1"/>
</dbReference>
<dbReference type="EMBL" id="PTQR01000075">
    <property type="protein sequence ID" value="TKX22006.1"/>
    <property type="molecule type" value="Genomic_DNA"/>
</dbReference>
<comment type="caution">
    <text evidence="1">The sequence shown here is derived from an EMBL/GenBank/DDBJ whole genome shotgun (WGS) entry which is preliminary data.</text>
</comment>
<dbReference type="InterPro" id="IPR011051">
    <property type="entry name" value="RmlC_Cupin_sf"/>
</dbReference>
<organism evidence="1 2">
    <name type="scientific">Elsinoe australis</name>
    <dbReference type="NCBI Taxonomy" id="40998"/>
    <lineage>
        <taxon>Eukaryota</taxon>
        <taxon>Fungi</taxon>
        <taxon>Dikarya</taxon>
        <taxon>Ascomycota</taxon>
        <taxon>Pezizomycotina</taxon>
        <taxon>Dothideomycetes</taxon>
        <taxon>Dothideomycetidae</taxon>
        <taxon>Myriangiales</taxon>
        <taxon>Elsinoaceae</taxon>
        <taxon>Elsinoe</taxon>
    </lineage>
</organism>
<protein>
    <submittedName>
        <fullName evidence="1">Uncharacterized protein</fullName>
    </submittedName>
</protein>
<accession>A0A4U7AZX3</accession>
<dbReference type="AlphaFoldDB" id="A0A4U7AZX3"/>
<sequence>MSSNFHIRRTPSSQDEELYQWNRARSTKWVTPPDGKSVLEIQTTHSPEVFKDVPDDKNVLIPPYHWHWYQEEQFYIRQGRYLFTLEGITTPVSASDPQPVIIAPTARHTFRVDPTCPTPCTIEISTLLSPLQSSTKSSPTSDPLGASERFFRNIYSYLEDCTRQNVAPSLPQLLLMLHDAEVSLAFPGPAPLARWASWVFGFVGGKVLGEWWLGYRSSYPEYYDPGRRGRLTDQGGERVATGRGGEGQAVLRAGR</sequence>
<dbReference type="InterPro" id="IPR014710">
    <property type="entry name" value="RmlC-like_jellyroll"/>
</dbReference>
<dbReference type="SUPFAM" id="SSF51182">
    <property type="entry name" value="RmlC-like cupins"/>
    <property type="match status" value="1"/>
</dbReference>
<name>A0A4U7AZX3_9PEZI</name>
<evidence type="ECO:0000313" key="1">
    <source>
        <dbReference type="EMBL" id="TKX22006.1"/>
    </source>
</evidence>
<gene>
    <name evidence="1" type="ORF">C1H76_5899</name>
</gene>
<reference evidence="1 2" key="1">
    <citation type="submission" date="2018-02" db="EMBL/GenBank/DDBJ databases">
        <title>Draft genome sequences of Elsinoe sp., causing black scab on jojoba.</title>
        <authorList>
            <person name="Stodart B."/>
            <person name="Jeffress S."/>
            <person name="Ash G."/>
            <person name="Arun Chinnappa K."/>
        </authorList>
    </citation>
    <scope>NUCLEOTIDE SEQUENCE [LARGE SCALE GENOMIC DNA]</scope>
    <source>
        <strain evidence="1 2">Hillstone_2</strain>
    </source>
</reference>
<evidence type="ECO:0000313" key="2">
    <source>
        <dbReference type="Proteomes" id="UP000308133"/>
    </source>
</evidence>